<organism evidence="3 4">
    <name type="scientific">Actinokineospora diospyrosa</name>
    <dbReference type="NCBI Taxonomy" id="103728"/>
    <lineage>
        <taxon>Bacteria</taxon>
        <taxon>Bacillati</taxon>
        <taxon>Actinomycetota</taxon>
        <taxon>Actinomycetes</taxon>
        <taxon>Pseudonocardiales</taxon>
        <taxon>Pseudonocardiaceae</taxon>
        <taxon>Actinokineospora</taxon>
    </lineage>
</organism>
<dbReference type="InterPro" id="IPR012349">
    <property type="entry name" value="Split_barrel_FMN-bd"/>
</dbReference>
<dbReference type="Gene3D" id="2.30.110.10">
    <property type="entry name" value="Electron Transport, Fmn-binding Protein, Chain A"/>
    <property type="match status" value="1"/>
</dbReference>
<dbReference type="PANTHER" id="PTHR35176">
    <property type="entry name" value="HEME OXYGENASE HI_0854-RELATED"/>
    <property type="match status" value="1"/>
</dbReference>
<evidence type="ECO:0000256" key="1">
    <source>
        <dbReference type="ARBA" id="ARBA00023002"/>
    </source>
</evidence>
<keyword evidence="4" id="KW-1185">Reference proteome</keyword>
<evidence type="ECO:0000259" key="2">
    <source>
        <dbReference type="Pfam" id="PF01243"/>
    </source>
</evidence>
<accession>A0ABT1IDX1</accession>
<dbReference type="NCBIfam" id="TIGR04023">
    <property type="entry name" value="PPOX_MSMEG_5819"/>
    <property type="match status" value="1"/>
</dbReference>
<feature type="domain" description="Pyridoxamine 5'-phosphate oxidase N-terminal" evidence="2">
    <location>
        <begin position="9"/>
        <end position="102"/>
    </location>
</feature>
<dbReference type="RefSeq" id="WP_301319313.1">
    <property type="nucleotide sequence ID" value="NZ_BAAAVB010000013.1"/>
</dbReference>
<reference evidence="3 4" key="1">
    <citation type="submission" date="2022-06" db="EMBL/GenBank/DDBJ databases">
        <title>Genomic Encyclopedia of Archaeal and Bacterial Type Strains, Phase II (KMG-II): from individual species to whole genera.</title>
        <authorList>
            <person name="Goeker M."/>
        </authorList>
    </citation>
    <scope>NUCLEOTIDE SEQUENCE [LARGE SCALE GENOMIC DNA]</scope>
    <source>
        <strain evidence="3 4">DSM 44255</strain>
    </source>
</reference>
<dbReference type="InterPro" id="IPR024031">
    <property type="entry name" value="MSMEG_5819/OxyR"/>
</dbReference>
<protein>
    <submittedName>
        <fullName evidence="3">Pyridoxamine 5'-phosphate oxidase family protein</fullName>
    </submittedName>
</protein>
<dbReference type="SUPFAM" id="SSF50475">
    <property type="entry name" value="FMN-binding split barrel"/>
    <property type="match status" value="1"/>
</dbReference>
<dbReference type="InterPro" id="IPR052019">
    <property type="entry name" value="F420H2_bilvrd_red/Heme_oxyg"/>
</dbReference>
<proteinExistence type="predicted"/>
<dbReference type="Pfam" id="PF01243">
    <property type="entry name" value="PNPOx_N"/>
    <property type="match status" value="1"/>
</dbReference>
<comment type="caution">
    <text evidence="3">The sequence shown here is derived from an EMBL/GenBank/DDBJ whole genome shotgun (WGS) entry which is preliminary data.</text>
</comment>
<evidence type="ECO:0000313" key="3">
    <source>
        <dbReference type="EMBL" id="MCP2270825.1"/>
    </source>
</evidence>
<dbReference type="PANTHER" id="PTHR35176:SF6">
    <property type="entry name" value="HEME OXYGENASE HI_0854-RELATED"/>
    <property type="match status" value="1"/>
</dbReference>
<dbReference type="Proteomes" id="UP001205185">
    <property type="component" value="Unassembled WGS sequence"/>
</dbReference>
<dbReference type="InterPro" id="IPR011576">
    <property type="entry name" value="Pyridox_Oxase_N"/>
</dbReference>
<keyword evidence="1" id="KW-0560">Oxidoreductase</keyword>
<sequence length="138" mass="15237">MIFTEDELTYLAGQPVGRLATVQPDGTVQVNPVGFHFNPELGTIDIGGFNFAASRKFRNVADNGRVALVVDDVVSTDPWRIRCVEVRGTGEIAVDPAAYPDLDDEVIRIRPRRIISFGVDQPDLAPHELTPNNRDVRP</sequence>
<dbReference type="EMBL" id="JAMTCO010000008">
    <property type="protein sequence ID" value="MCP2270825.1"/>
    <property type="molecule type" value="Genomic_DNA"/>
</dbReference>
<gene>
    <name evidence="3" type="ORF">LV75_003337</name>
</gene>
<name>A0ABT1IDX1_9PSEU</name>
<evidence type="ECO:0000313" key="4">
    <source>
        <dbReference type="Proteomes" id="UP001205185"/>
    </source>
</evidence>